<evidence type="ECO:0000313" key="4">
    <source>
        <dbReference type="EMBL" id="MBC8542486.1"/>
    </source>
</evidence>
<dbReference type="GO" id="GO:0016491">
    <property type="term" value="F:oxidoreductase activity"/>
    <property type="evidence" value="ECO:0007669"/>
    <property type="project" value="UniProtKB-KW"/>
</dbReference>
<reference evidence="4" key="1">
    <citation type="submission" date="2020-08" db="EMBL/GenBank/DDBJ databases">
        <title>Genome public.</title>
        <authorList>
            <person name="Liu C."/>
            <person name="Sun Q."/>
        </authorList>
    </citation>
    <scope>NUCLEOTIDE SEQUENCE</scope>
    <source>
        <strain evidence="4">NSJ-32</strain>
    </source>
</reference>
<name>A0A926DR40_9FIRM</name>
<evidence type="ECO:0000259" key="3">
    <source>
        <dbReference type="Pfam" id="PF22725"/>
    </source>
</evidence>
<keyword evidence="1" id="KW-0560">Oxidoreductase</keyword>
<protein>
    <submittedName>
        <fullName evidence="4">Gfo/Idh/MocA family oxidoreductase</fullName>
    </submittedName>
</protein>
<dbReference type="Pfam" id="PF22725">
    <property type="entry name" value="GFO_IDH_MocA_C3"/>
    <property type="match status" value="1"/>
</dbReference>
<gene>
    <name evidence="4" type="ORF">H8730_02845</name>
</gene>
<accession>A0A926DR40</accession>
<dbReference type="Gene3D" id="3.30.360.10">
    <property type="entry name" value="Dihydrodipicolinate Reductase, domain 2"/>
    <property type="match status" value="1"/>
</dbReference>
<dbReference type="Pfam" id="PF01408">
    <property type="entry name" value="GFO_IDH_MocA"/>
    <property type="match status" value="1"/>
</dbReference>
<dbReference type="PANTHER" id="PTHR43818">
    <property type="entry name" value="BCDNA.GH03377"/>
    <property type="match status" value="1"/>
</dbReference>
<dbReference type="EMBL" id="JACRSQ010000002">
    <property type="protein sequence ID" value="MBC8542486.1"/>
    <property type="molecule type" value="Genomic_DNA"/>
</dbReference>
<evidence type="ECO:0000259" key="2">
    <source>
        <dbReference type="Pfam" id="PF01408"/>
    </source>
</evidence>
<evidence type="ECO:0000256" key="1">
    <source>
        <dbReference type="ARBA" id="ARBA00023002"/>
    </source>
</evidence>
<keyword evidence="5" id="KW-1185">Reference proteome</keyword>
<dbReference type="InterPro" id="IPR036291">
    <property type="entry name" value="NAD(P)-bd_dom_sf"/>
</dbReference>
<dbReference type="PANTHER" id="PTHR43818:SF11">
    <property type="entry name" value="BCDNA.GH03377"/>
    <property type="match status" value="1"/>
</dbReference>
<dbReference type="Gene3D" id="3.40.50.720">
    <property type="entry name" value="NAD(P)-binding Rossmann-like Domain"/>
    <property type="match status" value="1"/>
</dbReference>
<organism evidence="4 5">
    <name type="scientific">Bianquea renquensis</name>
    <dbReference type="NCBI Taxonomy" id="2763661"/>
    <lineage>
        <taxon>Bacteria</taxon>
        <taxon>Bacillati</taxon>
        <taxon>Bacillota</taxon>
        <taxon>Clostridia</taxon>
        <taxon>Eubacteriales</taxon>
        <taxon>Bianqueaceae</taxon>
        <taxon>Bianquea</taxon>
    </lineage>
</organism>
<dbReference type="Proteomes" id="UP000657006">
    <property type="component" value="Unassembled WGS sequence"/>
</dbReference>
<feature type="domain" description="Gfo/Idh/MocA-like oxidoreductase N-terminal" evidence="2">
    <location>
        <begin position="7"/>
        <end position="124"/>
    </location>
</feature>
<comment type="caution">
    <text evidence="4">The sequence shown here is derived from an EMBL/GenBank/DDBJ whole genome shotgun (WGS) entry which is preliminary data.</text>
</comment>
<sequence length="349" mass="39223">MKKTYGIVLIGCGHIGESHIEDIYYRDGIRIVGVVDLVEEQAQAFARKYGALSYGTDYRPYLTREDVDIVIIATYAGSHFAILKDCLAAGKHVLCEKPMTAANFHDAHRFYELVKASGPKVLIAHVLRHNQTYHHAAKLIQEGAIGDIRLIRMAQNHHTLEPKRYQSLLHDCPPIVDCGVHYIDVIRWFTGLSITSIAGVGTAIHTKPPIYDHGILTMTLSNGASAYYEAGWSKSMASENLKEFIGTRGRIRITLKENRLFDREEGDLLEYYFAEEGVYHTINIPSKYKNMWAQLLTLIEMVETDREGSPTLDEAYEAFCIALLGDRAIRENRTISVPSSLADFSTVLS</sequence>
<dbReference type="SUPFAM" id="SSF55347">
    <property type="entry name" value="Glyceraldehyde-3-phosphate dehydrogenase-like, C-terminal domain"/>
    <property type="match status" value="1"/>
</dbReference>
<dbReference type="RefSeq" id="WP_177716608.1">
    <property type="nucleotide sequence ID" value="NZ_JACRSQ010000002.1"/>
</dbReference>
<dbReference type="InterPro" id="IPR050463">
    <property type="entry name" value="Gfo/Idh/MocA_oxidrdct_glycsds"/>
</dbReference>
<evidence type="ECO:0000313" key="5">
    <source>
        <dbReference type="Proteomes" id="UP000657006"/>
    </source>
</evidence>
<dbReference type="AlphaFoldDB" id="A0A926DR40"/>
<dbReference type="GO" id="GO:0000166">
    <property type="term" value="F:nucleotide binding"/>
    <property type="evidence" value="ECO:0007669"/>
    <property type="project" value="InterPro"/>
</dbReference>
<proteinExistence type="predicted"/>
<dbReference type="SUPFAM" id="SSF51735">
    <property type="entry name" value="NAD(P)-binding Rossmann-fold domains"/>
    <property type="match status" value="1"/>
</dbReference>
<dbReference type="InterPro" id="IPR000683">
    <property type="entry name" value="Gfo/Idh/MocA-like_OxRdtase_N"/>
</dbReference>
<dbReference type="InterPro" id="IPR055170">
    <property type="entry name" value="GFO_IDH_MocA-like_dom"/>
</dbReference>
<feature type="domain" description="GFO/IDH/MocA-like oxidoreductase" evidence="3">
    <location>
        <begin position="133"/>
        <end position="252"/>
    </location>
</feature>